<gene>
    <name evidence="2" type="ORF">H6P81_015070</name>
</gene>
<keyword evidence="3" id="KW-1185">Reference proteome</keyword>
<accession>A0AAV7E476</accession>
<evidence type="ECO:0000313" key="2">
    <source>
        <dbReference type="EMBL" id="KAG9443730.1"/>
    </source>
</evidence>
<feature type="region of interest" description="Disordered" evidence="1">
    <location>
        <begin position="1"/>
        <end position="56"/>
    </location>
</feature>
<proteinExistence type="predicted"/>
<name>A0AAV7E476_ARIFI</name>
<protein>
    <submittedName>
        <fullName evidence="2">Uncharacterized protein</fullName>
    </submittedName>
</protein>
<comment type="caution">
    <text evidence="2">The sequence shown here is derived from an EMBL/GenBank/DDBJ whole genome shotgun (WGS) entry which is preliminary data.</text>
</comment>
<evidence type="ECO:0000256" key="1">
    <source>
        <dbReference type="SAM" id="MobiDB-lite"/>
    </source>
</evidence>
<dbReference type="PANTHER" id="PTHR37255">
    <property type="entry name" value="OS07G0669600 PROTEIN"/>
    <property type="match status" value="1"/>
</dbReference>
<sequence length="170" mass="18974">MAKGERSDDDSEPLSEADRRALRGSRFASLHSLPTQSSASQPRLAHPGGPMKTNKAAALAKFLERKLQEPGGLSSINPDLLERAVANAKDTLKATSSRSGTTFGRVVQHVDSFGDPEHLHQDETESQDEKEETRKEKKKRKKHKKSKKKKSDRDTGTAEFARRKKKKLKM</sequence>
<reference evidence="2 3" key="1">
    <citation type="submission" date="2021-07" db="EMBL/GenBank/DDBJ databases">
        <title>The Aristolochia fimbriata genome: insights into angiosperm evolution, floral development and chemical biosynthesis.</title>
        <authorList>
            <person name="Jiao Y."/>
        </authorList>
    </citation>
    <scope>NUCLEOTIDE SEQUENCE [LARGE SCALE GENOMIC DNA]</scope>
    <source>
        <strain evidence="2">IBCAS-2021</strain>
        <tissue evidence="2">Leaf</tissue>
    </source>
</reference>
<organism evidence="2 3">
    <name type="scientific">Aristolochia fimbriata</name>
    <name type="common">White veined hardy Dutchman's pipe vine</name>
    <dbReference type="NCBI Taxonomy" id="158543"/>
    <lineage>
        <taxon>Eukaryota</taxon>
        <taxon>Viridiplantae</taxon>
        <taxon>Streptophyta</taxon>
        <taxon>Embryophyta</taxon>
        <taxon>Tracheophyta</taxon>
        <taxon>Spermatophyta</taxon>
        <taxon>Magnoliopsida</taxon>
        <taxon>Magnoliidae</taxon>
        <taxon>Piperales</taxon>
        <taxon>Aristolochiaceae</taxon>
        <taxon>Aristolochia</taxon>
    </lineage>
</organism>
<dbReference type="EMBL" id="JAINDJ010000006">
    <property type="protein sequence ID" value="KAG9443730.1"/>
    <property type="molecule type" value="Genomic_DNA"/>
</dbReference>
<dbReference type="PANTHER" id="PTHR37255:SF1">
    <property type="entry name" value="OS07G0669600 PROTEIN"/>
    <property type="match status" value="1"/>
</dbReference>
<dbReference type="AlphaFoldDB" id="A0AAV7E476"/>
<feature type="compositionally biased region" description="Polar residues" evidence="1">
    <location>
        <begin position="32"/>
        <end position="41"/>
    </location>
</feature>
<dbReference type="Proteomes" id="UP000825729">
    <property type="component" value="Unassembled WGS sequence"/>
</dbReference>
<feature type="compositionally biased region" description="Basic residues" evidence="1">
    <location>
        <begin position="136"/>
        <end position="150"/>
    </location>
</feature>
<feature type="region of interest" description="Disordered" evidence="1">
    <location>
        <begin position="112"/>
        <end position="170"/>
    </location>
</feature>
<evidence type="ECO:0000313" key="3">
    <source>
        <dbReference type="Proteomes" id="UP000825729"/>
    </source>
</evidence>